<dbReference type="AlphaFoldDB" id="A0A1H5VU85"/>
<keyword evidence="2" id="KW-0456">Lyase</keyword>
<dbReference type="SMART" id="SM01007">
    <property type="entry name" value="Aldolase_II"/>
    <property type="match status" value="1"/>
</dbReference>
<dbReference type="GO" id="GO:0019323">
    <property type="term" value="P:pentose catabolic process"/>
    <property type="evidence" value="ECO:0007669"/>
    <property type="project" value="TreeGrafter"/>
</dbReference>
<evidence type="ECO:0000256" key="2">
    <source>
        <dbReference type="ARBA" id="ARBA00023239"/>
    </source>
</evidence>
<dbReference type="SUPFAM" id="SSF53639">
    <property type="entry name" value="AraD/HMP-PK domain-like"/>
    <property type="match status" value="1"/>
</dbReference>
<feature type="domain" description="Class II aldolase/adducin N-terminal" evidence="3">
    <location>
        <begin position="8"/>
        <end position="183"/>
    </location>
</feature>
<dbReference type="Pfam" id="PF00596">
    <property type="entry name" value="Aldolase_II"/>
    <property type="match status" value="1"/>
</dbReference>
<name>A0A1H5VU85_9CLOT</name>
<dbReference type="GO" id="GO:0016832">
    <property type="term" value="F:aldehyde-lyase activity"/>
    <property type="evidence" value="ECO:0007669"/>
    <property type="project" value="TreeGrafter"/>
</dbReference>
<dbReference type="InterPro" id="IPR036409">
    <property type="entry name" value="Aldolase_II/adducin_N_sf"/>
</dbReference>
<sequence>MDIQNLKKEIIYYGQEIKKIGLVVGTWGNISARFEDKVLITPSGIPYEKLSEEDIVICDLNCNIIDGKHAPSTELIAHVEIYKHRRDVNAIIHTHSIYASAIAVTRKNIPAIIEDMAMIIGGEVPCAKYAFPGTKELAENIIEVLENKNAVLLANHGAISLGRNLKEAFNVCQILEKSAKIYILATQIGMPKPLAIEEVEKMREIYLNKYSKNEIIKN</sequence>
<dbReference type="GO" id="GO:0005829">
    <property type="term" value="C:cytosol"/>
    <property type="evidence" value="ECO:0007669"/>
    <property type="project" value="TreeGrafter"/>
</dbReference>
<evidence type="ECO:0000259" key="3">
    <source>
        <dbReference type="SMART" id="SM01007"/>
    </source>
</evidence>
<dbReference type="Proteomes" id="UP000242850">
    <property type="component" value="Unassembled WGS sequence"/>
</dbReference>
<dbReference type="InterPro" id="IPR050197">
    <property type="entry name" value="Aldolase_class_II_sugar_metab"/>
</dbReference>
<evidence type="ECO:0000256" key="1">
    <source>
        <dbReference type="ARBA" id="ARBA00022723"/>
    </source>
</evidence>
<keyword evidence="1" id="KW-0479">Metal-binding</keyword>
<dbReference type="OrthoDB" id="9794581at2"/>
<dbReference type="InterPro" id="IPR001303">
    <property type="entry name" value="Aldolase_II/adducin_N"/>
</dbReference>
<accession>A0A1H5VU85</accession>
<dbReference type="PANTHER" id="PTHR22789">
    <property type="entry name" value="FUCULOSE PHOSPHATE ALDOLASE"/>
    <property type="match status" value="1"/>
</dbReference>
<evidence type="ECO:0000313" key="4">
    <source>
        <dbReference type="EMBL" id="SEF90528.1"/>
    </source>
</evidence>
<dbReference type="GO" id="GO:0046872">
    <property type="term" value="F:metal ion binding"/>
    <property type="evidence" value="ECO:0007669"/>
    <property type="project" value="UniProtKB-KW"/>
</dbReference>
<reference evidence="5" key="1">
    <citation type="submission" date="2016-10" db="EMBL/GenBank/DDBJ databases">
        <authorList>
            <person name="Varghese N."/>
            <person name="Submissions S."/>
        </authorList>
    </citation>
    <scope>NUCLEOTIDE SEQUENCE [LARGE SCALE GENOMIC DNA]</scope>
    <source>
        <strain evidence="5">DSM 5463</strain>
    </source>
</reference>
<dbReference type="EMBL" id="FNUK01000015">
    <property type="protein sequence ID" value="SEF90528.1"/>
    <property type="molecule type" value="Genomic_DNA"/>
</dbReference>
<proteinExistence type="predicted"/>
<protein>
    <submittedName>
        <fullName evidence="4">L-fuculose-phosphate aldolase</fullName>
    </submittedName>
</protein>
<dbReference type="PANTHER" id="PTHR22789:SF0">
    <property type="entry name" value="3-OXO-TETRONATE 4-PHOSPHATE DECARBOXYLASE-RELATED"/>
    <property type="match status" value="1"/>
</dbReference>
<evidence type="ECO:0000313" key="5">
    <source>
        <dbReference type="Proteomes" id="UP000242850"/>
    </source>
</evidence>
<organism evidence="4 5">
    <name type="scientific">Caloramator fervidus</name>
    <dbReference type="NCBI Taxonomy" id="29344"/>
    <lineage>
        <taxon>Bacteria</taxon>
        <taxon>Bacillati</taxon>
        <taxon>Bacillota</taxon>
        <taxon>Clostridia</taxon>
        <taxon>Eubacteriales</taxon>
        <taxon>Clostridiaceae</taxon>
        <taxon>Caloramator</taxon>
    </lineage>
</organism>
<dbReference type="Gene3D" id="3.40.225.10">
    <property type="entry name" value="Class II aldolase/adducin N-terminal domain"/>
    <property type="match status" value="1"/>
</dbReference>
<gene>
    <name evidence="4" type="ORF">SAMN05660865_01303</name>
</gene>
<keyword evidence="5" id="KW-1185">Reference proteome</keyword>
<dbReference type="RefSeq" id="WP_103896251.1">
    <property type="nucleotide sequence ID" value="NZ_FNUK01000015.1"/>
</dbReference>